<dbReference type="Gene3D" id="3.30.70.120">
    <property type="match status" value="1"/>
</dbReference>
<keyword evidence="3" id="KW-1185">Reference proteome</keyword>
<sequence>MKIEGEAILIRIHIGEDDKVDGKLLYKKIIEILRENDIAGATVLRGIMGYGASSIIHAASILDISSDLPIIVEIIDKEERINKVLPKIEPLIKNGLITQEKVKVIKYIAEEKK</sequence>
<dbReference type="PANTHER" id="PTHR35983">
    <property type="entry name" value="UPF0166 PROTEIN TM_0021"/>
    <property type="match status" value="1"/>
</dbReference>
<dbReference type="InterPro" id="IPR011322">
    <property type="entry name" value="N-reg_PII-like_a/b"/>
</dbReference>
<organism evidence="2 3">
    <name type="scientific">Venenivibrio stagnispumantis</name>
    <dbReference type="NCBI Taxonomy" id="407998"/>
    <lineage>
        <taxon>Bacteria</taxon>
        <taxon>Pseudomonadati</taxon>
        <taxon>Aquificota</taxon>
        <taxon>Aquificia</taxon>
        <taxon>Aquificales</taxon>
        <taxon>Hydrogenothermaceae</taxon>
        <taxon>Venenivibrio</taxon>
    </lineage>
</organism>
<dbReference type="InterPro" id="IPR015867">
    <property type="entry name" value="N-reg_PII/ATP_PRibTrfase_C"/>
</dbReference>
<name>A0AA45WL13_9AQUI</name>
<evidence type="ECO:0000256" key="1">
    <source>
        <dbReference type="ARBA" id="ARBA00010554"/>
    </source>
</evidence>
<reference evidence="2" key="1">
    <citation type="submission" date="2017-05" db="EMBL/GenBank/DDBJ databases">
        <authorList>
            <person name="Varghese N."/>
            <person name="Submissions S."/>
        </authorList>
    </citation>
    <scope>NUCLEOTIDE SEQUENCE</scope>
    <source>
        <strain evidence="2">DSM 18763</strain>
    </source>
</reference>
<gene>
    <name evidence="2" type="ORF">SAMN06264868_10716</name>
</gene>
<dbReference type="RefSeq" id="WP_265134661.1">
    <property type="nucleotide sequence ID" value="NZ_FXTX01000007.1"/>
</dbReference>
<evidence type="ECO:0000313" key="3">
    <source>
        <dbReference type="Proteomes" id="UP001157947"/>
    </source>
</evidence>
<comment type="similarity">
    <text evidence="1">Belongs to the UPF0166 family.</text>
</comment>
<dbReference type="Pfam" id="PF02641">
    <property type="entry name" value="DUF190"/>
    <property type="match status" value="1"/>
</dbReference>
<dbReference type="AlphaFoldDB" id="A0AA45WL13"/>
<evidence type="ECO:0008006" key="4">
    <source>
        <dbReference type="Google" id="ProtNLM"/>
    </source>
</evidence>
<proteinExistence type="inferred from homology"/>
<comment type="caution">
    <text evidence="2">The sequence shown here is derived from an EMBL/GenBank/DDBJ whole genome shotgun (WGS) entry which is preliminary data.</text>
</comment>
<dbReference type="EMBL" id="FXTX01000007">
    <property type="protein sequence ID" value="SMP09730.1"/>
    <property type="molecule type" value="Genomic_DNA"/>
</dbReference>
<protein>
    <recommendedName>
        <fullName evidence="4">DUF190 domain-containing protein</fullName>
    </recommendedName>
</protein>
<dbReference type="Proteomes" id="UP001157947">
    <property type="component" value="Unassembled WGS sequence"/>
</dbReference>
<dbReference type="PANTHER" id="PTHR35983:SF1">
    <property type="entry name" value="UPF0166 PROTEIN TM_0021"/>
    <property type="match status" value="1"/>
</dbReference>
<dbReference type="SUPFAM" id="SSF54913">
    <property type="entry name" value="GlnB-like"/>
    <property type="match status" value="1"/>
</dbReference>
<dbReference type="InterPro" id="IPR003793">
    <property type="entry name" value="UPF0166"/>
</dbReference>
<accession>A0AA45WL13</accession>
<evidence type="ECO:0000313" key="2">
    <source>
        <dbReference type="EMBL" id="SMP09730.1"/>
    </source>
</evidence>